<keyword evidence="3" id="KW-0813">Transport</keyword>
<dbReference type="Proteomes" id="UP001154252">
    <property type="component" value="Unassembled WGS sequence"/>
</dbReference>
<comment type="subcellular location">
    <subcellularLocation>
        <location evidence="1">Membrane</location>
        <topology evidence="1">Multi-pass membrane protein</topology>
    </subcellularLocation>
</comment>
<keyword evidence="5 7" id="KW-1133">Transmembrane helix</keyword>
<evidence type="ECO:0000313" key="9">
    <source>
        <dbReference type="EMBL" id="CAG8890494.1"/>
    </source>
</evidence>
<evidence type="ECO:0000256" key="7">
    <source>
        <dbReference type="SAM" id="Phobius"/>
    </source>
</evidence>
<evidence type="ECO:0000256" key="2">
    <source>
        <dbReference type="ARBA" id="ARBA00007520"/>
    </source>
</evidence>
<dbReference type="EMBL" id="CAJVRC010000843">
    <property type="protein sequence ID" value="CAG8890494.1"/>
    <property type="molecule type" value="Genomic_DNA"/>
</dbReference>
<gene>
    <name evidence="9" type="ORF">PEGY_LOCUS2329</name>
</gene>
<evidence type="ECO:0000256" key="4">
    <source>
        <dbReference type="ARBA" id="ARBA00022692"/>
    </source>
</evidence>
<dbReference type="OrthoDB" id="10021397at2759"/>
<dbReference type="AlphaFoldDB" id="A0A9W4P1D7"/>
<comment type="similarity">
    <text evidence="2">Belongs to the major facilitator superfamily. TCR/Tet family.</text>
</comment>
<name>A0A9W4P1D7_9EURO</name>
<keyword evidence="6 7" id="KW-0472">Membrane</keyword>
<evidence type="ECO:0000256" key="5">
    <source>
        <dbReference type="ARBA" id="ARBA00022989"/>
    </source>
</evidence>
<evidence type="ECO:0000256" key="1">
    <source>
        <dbReference type="ARBA" id="ARBA00004141"/>
    </source>
</evidence>
<evidence type="ECO:0000256" key="6">
    <source>
        <dbReference type="ARBA" id="ARBA00023136"/>
    </source>
</evidence>
<accession>A0A9W4P1D7</accession>
<dbReference type="GO" id="GO:0005886">
    <property type="term" value="C:plasma membrane"/>
    <property type="evidence" value="ECO:0007669"/>
    <property type="project" value="TreeGrafter"/>
</dbReference>
<evidence type="ECO:0000313" key="10">
    <source>
        <dbReference type="Proteomes" id="UP001154252"/>
    </source>
</evidence>
<feature type="transmembrane region" description="Helical" evidence="7">
    <location>
        <begin position="53"/>
        <end position="72"/>
    </location>
</feature>
<dbReference type="InterPro" id="IPR036259">
    <property type="entry name" value="MFS_trans_sf"/>
</dbReference>
<dbReference type="InterPro" id="IPR020846">
    <property type="entry name" value="MFS_dom"/>
</dbReference>
<evidence type="ECO:0000259" key="8">
    <source>
        <dbReference type="PROSITE" id="PS50850"/>
    </source>
</evidence>
<protein>
    <recommendedName>
        <fullName evidence="8">Major facilitator superfamily (MFS) profile domain-containing protein</fullName>
    </recommendedName>
</protein>
<dbReference type="PROSITE" id="PS50850">
    <property type="entry name" value="MFS"/>
    <property type="match status" value="1"/>
</dbReference>
<dbReference type="PANTHER" id="PTHR23501">
    <property type="entry name" value="MAJOR FACILITATOR SUPERFAMILY"/>
    <property type="match status" value="1"/>
</dbReference>
<evidence type="ECO:0000256" key="3">
    <source>
        <dbReference type="ARBA" id="ARBA00022448"/>
    </source>
</evidence>
<keyword evidence="10" id="KW-1185">Reference proteome</keyword>
<reference evidence="9" key="1">
    <citation type="submission" date="2021-07" db="EMBL/GenBank/DDBJ databases">
        <authorList>
            <person name="Branca A.L. A."/>
        </authorList>
    </citation>
    <scope>NUCLEOTIDE SEQUENCE</scope>
</reference>
<dbReference type="PANTHER" id="PTHR23501:SF12">
    <property type="entry name" value="MAJOR FACILITATOR SUPERFAMILY (MFS) PROFILE DOMAIN-CONTAINING PROTEIN-RELATED"/>
    <property type="match status" value="1"/>
</dbReference>
<organism evidence="9 10">
    <name type="scientific">Penicillium egyptiacum</name>
    <dbReference type="NCBI Taxonomy" id="1303716"/>
    <lineage>
        <taxon>Eukaryota</taxon>
        <taxon>Fungi</taxon>
        <taxon>Dikarya</taxon>
        <taxon>Ascomycota</taxon>
        <taxon>Pezizomycotina</taxon>
        <taxon>Eurotiomycetes</taxon>
        <taxon>Eurotiomycetidae</taxon>
        <taxon>Eurotiales</taxon>
        <taxon>Aspergillaceae</taxon>
        <taxon>Penicillium</taxon>
    </lineage>
</organism>
<dbReference type="SUPFAM" id="SSF103473">
    <property type="entry name" value="MFS general substrate transporter"/>
    <property type="match status" value="1"/>
</dbReference>
<proteinExistence type="inferred from homology"/>
<dbReference type="GO" id="GO:0022857">
    <property type="term" value="F:transmembrane transporter activity"/>
    <property type="evidence" value="ECO:0007669"/>
    <property type="project" value="InterPro"/>
</dbReference>
<feature type="domain" description="Major facilitator superfamily (MFS) profile" evidence="8">
    <location>
        <begin position="1"/>
        <end position="95"/>
    </location>
</feature>
<feature type="transmembrane region" description="Helical" evidence="7">
    <location>
        <begin position="26"/>
        <end position="47"/>
    </location>
</feature>
<sequence length="95" mass="10093">MDWIIPLSLISRVLSSRDLGDREAQLAGQWLPLGSIALLLAVGKAYGLWDIKWLWVLSIIIFQIGSAICGAAPNMNALIIGRVIAGTGGAGMYLG</sequence>
<comment type="caution">
    <text evidence="9">The sequence shown here is derived from an EMBL/GenBank/DDBJ whole genome shotgun (WGS) entry which is preliminary data.</text>
</comment>
<keyword evidence="4 7" id="KW-0812">Transmembrane</keyword>
<dbReference type="Gene3D" id="1.20.1250.20">
    <property type="entry name" value="MFS general substrate transporter like domains"/>
    <property type="match status" value="1"/>
</dbReference>